<dbReference type="AlphaFoldDB" id="A0AAW0YSE4"/>
<dbReference type="GeneID" id="92180331"/>
<name>A0AAW0YSE4_9TREE</name>
<comment type="caution">
    <text evidence="3">The sequence shown here is derived from an EMBL/GenBank/DDBJ whole genome shotgun (WGS) entry which is preliminary data.</text>
</comment>
<feature type="domain" description="DUF7721" evidence="2">
    <location>
        <begin position="83"/>
        <end position="144"/>
    </location>
</feature>
<feature type="region of interest" description="Disordered" evidence="1">
    <location>
        <begin position="215"/>
        <end position="262"/>
    </location>
</feature>
<dbReference type="RefSeq" id="XP_066803684.1">
    <property type="nucleotide sequence ID" value="XM_066946183.1"/>
</dbReference>
<evidence type="ECO:0000313" key="3">
    <source>
        <dbReference type="EMBL" id="KAK8858843.1"/>
    </source>
</evidence>
<evidence type="ECO:0000256" key="1">
    <source>
        <dbReference type="SAM" id="MobiDB-lite"/>
    </source>
</evidence>
<evidence type="ECO:0000259" key="2">
    <source>
        <dbReference type="Pfam" id="PF24845"/>
    </source>
</evidence>
<accession>A0AAW0YSE4</accession>
<dbReference type="Proteomes" id="UP001388673">
    <property type="component" value="Unassembled WGS sequence"/>
</dbReference>
<dbReference type="InterPro" id="IPR056138">
    <property type="entry name" value="DUF7721"/>
</dbReference>
<sequence>MQYYNTPAMPPGQPGIGMGMGIDPRMQQMQAAQMGQQGMMGGMGVGMGGYGQAWRNLGYDYTPPQAGFKPEAGWGAWDLANAQYGGGRLERSFFDNIISSLTNFFANRHLSEESAREAHRRVYYQGEGADAGNKTLGGAAAYQAYLIWDRDHYSAYHTNPSQENRERLVGLAVAELFSLWDRVQPRSTRATTEEAAQYAAATAKYLFDRHYDIPHQHSHQRSSRYSGYGADNDSDSDDDRHMRRRGGYGQQQPYGPMGMGQNPMMSGMSMGQNGMMMGGGLMGMPGMGMSQPGMGAMGMPGAMQNGMMGSQPGMGMGMQPGMGVAGTGMQPGMAGMQPGMGIMSGQGMGGMYNGGYGNPMNEAQASPCMHPYHYGGQSGVAMGITPIDMMGNPTFPGGPGRSWYGYGQQRYF</sequence>
<gene>
    <name evidence="3" type="ORF">IAR55_003073</name>
</gene>
<feature type="compositionally biased region" description="Low complexity" evidence="1">
    <location>
        <begin position="250"/>
        <end position="262"/>
    </location>
</feature>
<protein>
    <recommendedName>
        <fullName evidence="2">DUF7721 domain-containing protein</fullName>
    </recommendedName>
</protein>
<evidence type="ECO:0000313" key="4">
    <source>
        <dbReference type="Proteomes" id="UP001388673"/>
    </source>
</evidence>
<organism evidence="3 4">
    <name type="scientific">Kwoniella newhampshirensis</name>
    <dbReference type="NCBI Taxonomy" id="1651941"/>
    <lineage>
        <taxon>Eukaryota</taxon>
        <taxon>Fungi</taxon>
        <taxon>Dikarya</taxon>
        <taxon>Basidiomycota</taxon>
        <taxon>Agaricomycotina</taxon>
        <taxon>Tremellomycetes</taxon>
        <taxon>Tremellales</taxon>
        <taxon>Cryptococcaceae</taxon>
        <taxon>Kwoniella</taxon>
    </lineage>
</organism>
<dbReference type="Pfam" id="PF24845">
    <property type="entry name" value="DUF7721"/>
    <property type="match status" value="1"/>
</dbReference>
<reference evidence="3 4" key="1">
    <citation type="journal article" date="2024" name="bioRxiv">
        <title>Comparative genomics of Cryptococcus and Kwoniella reveals pathogenesis evolution and contrasting karyotype dynamics via intercentromeric recombination or chromosome fusion.</title>
        <authorList>
            <person name="Coelho M.A."/>
            <person name="David-Palma M."/>
            <person name="Shea T."/>
            <person name="Bowers K."/>
            <person name="McGinley-Smith S."/>
            <person name="Mohammad A.W."/>
            <person name="Gnirke A."/>
            <person name="Yurkov A.M."/>
            <person name="Nowrousian M."/>
            <person name="Sun S."/>
            <person name="Cuomo C.A."/>
            <person name="Heitman J."/>
        </authorList>
    </citation>
    <scope>NUCLEOTIDE SEQUENCE [LARGE SCALE GENOMIC DNA]</scope>
    <source>
        <strain evidence="3 4">CBS 13917</strain>
    </source>
</reference>
<dbReference type="KEGG" id="kne:92180331"/>
<keyword evidence="4" id="KW-1185">Reference proteome</keyword>
<dbReference type="EMBL" id="JBCAWK010000005">
    <property type="protein sequence ID" value="KAK8858843.1"/>
    <property type="molecule type" value="Genomic_DNA"/>
</dbReference>
<proteinExistence type="predicted"/>